<proteinExistence type="predicted"/>
<dbReference type="AlphaFoldDB" id="A0AAD5T0F7"/>
<protein>
    <submittedName>
        <fullName evidence="2">Uncharacterized protein</fullName>
    </submittedName>
</protein>
<organism evidence="2 3">
    <name type="scientific">Physocladia obscura</name>
    <dbReference type="NCBI Taxonomy" id="109957"/>
    <lineage>
        <taxon>Eukaryota</taxon>
        <taxon>Fungi</taxon>
        <taxon>Fungi incertae sedis</taxon>
        <taxon>Chytridiomycota</taxon>
        <taxon>Chytridiomycota incertae sedis</taxon>
        <taxon>Chytridiomycetes</taxon>
        <taxon>Chytridiales</taxon>
        <taxon>Chytriomycetaceae</taxon>
        <taxon>Physocladia</taxon>
    </lineage>
</organism>
<keyword evidence="1" id="KW-0175">Coiled coil</keyword>
<feature type="coiled-coil region" evidence="1">
    <location>
        <begin position="38"/>
        <end position="65"/>
    </location>
</feature>
<evidence type="ECO:0000256" key="1">
    <source>
        <dbReference type="SAM" id="Coils"/>
    </source>
</evidence>
<gene>
    <name evidence="2" type="ORF">HK100_000253</name>
</gene>
<evidence type="ECO:0000313" key="2">
    <source>
        <dbReference type="EMBL" id="KAJ3119552.1"/>
    </source>
</evidence>
<sequence>MSKDVNITNLNCLPFTLPSKKVEKKAVAGGKKFVTGTIEGLRREIKKAKKTAQKMDDETKNFEADAESFAASISDLEIFLSAIIATPLEEQLLAADGPIDKAQICLLYSYIIHSLVFR</sequence>
<comment type="caution">
    <text evidence="2">The sequence shown here is derived from an EMBL/GenBank/DDBJ whole genome shotgun (WGS) entry which is preliminary data.</text>
</comment>
<dbReference type="EMBL" id="JADGJH010001048">
    <property type="protein sequence ID" value="KAJ3119552.1"/>
    <property type="molecule type" value="Genomic_DNA"/>
</dbReference>
<name>A0AAD5T0F7_9FUNG</name>
<reference evidence="2" key="1">
    <citation type="submission" date="2020-05" db="EMBL/GenBank/DDBJ databases">
        <title>Phylogenomic resolution of chytrid fungi.</title>
        <authorList>
            <person name="Stajich J.E."/>
            <person name="Amses K."/>
            <person name="Simmons R."/>
            <person name="Seto K."/>
            <person name="Myers J."/>
            <person name="Bonds A."/>
            <person name="Quandt C.A."/>
            <person name="Barry K."/>
            <person name="Liu P."/>
            <person name="Grigoriev I."/>
            <person name="Longcore J.E."/>
            <person name="James T.Y."/>
        </authorList>
    </citation>
    <scope>NUCLEOTIDE SEQUENCE</scope>
    <source>
        <strain evidence="2">JEL0513</strain>
    </source>
</reference>
<accession>A0AAD5T0F7</accession>
<evidence type="ECO:0000313" key="3">
    <source>
        <dbReference type="Proteomes" id="UP001211907"/>
    </source>
</evidence>
<dbReference type="Proteomes" id="UP001211907">
    <property type="component" value="Unassembled WGS sequence"/>
</dbReference>
<keyword evidence="3" id="KW-1185">Reference proteome</keyword>